<accession>A0ABX2P9E2</accession>
<evidence type="ECO:0000256" key="1">
    <source>
        <dbReference type="SAM" id="MobiDB-lite"/>
    </source>
</evidence>
<evidence type="ECO:0000313" key="3">
    <source>
        <dbReference type="Proteomes" id="UP001516351"/>
    </source>
</evidence>
<proteinExistence type="predicted"/>
<dbReference type="RefSeq" id="WP_267312093.1">
    <property type="nucleotide sequence ID" value="NZ_JABXXU010000010.1"/>
</dbReference>
<feature type="compositionally biased region" description="Basic and acidic residues" evidence="1">
    <location>
        <begin position="74"/>
        <end position="91"/>
    </location>
</feature>
<dbReference type="Proteomes" id="UP001516351">
    <property type="component" value="Unassembled WGS sequence"/>
</dbReference>
<comment type="caution">
    <text evidence="2">The sequence shown here is derived from an EMBL/GenBank/DDBJ whole genome shotgun (WGS) entry which is preliminary data.</text>
</comment>
<keyword evidence="3" id="KW-1185">Reference proteome</keyword>
<dbReference type="PROSITE" id="PS51257">
    <property type="entry name" value="PROKAR_LIPOPROTEIN"/>
    <property type="match status" value="1"/>
</dbReference>
<feature type="region of interest" description="Disordered" evidence="1">
    <location>
        <begin position="69"/>
        <end position="97"/>
    </location>
</feature>
<reference evidence="2 3" key="1">
    <citation type="submission" date="2020-06" db="EMBL/GenBank/DDBJ databases">
        <title>Synonyms of Asaia species.</title>
        <authorList>
            <person name="Sombolestani A."/>
        </authorList>
    </citation>
    <scope>NUCLEOTIDE SEQUENCE [LARGE SCALE GENOMIC DNA]</scope>
    <source>
        <strain evidence="2 3">LMG 27047</strain>
    </source>
</reference>
<evidence type="ECO:0000313" key="2">
    <source>
        <dbReference type="EMBL" id="NVN48147.1"/>
    </source>
</evidence>
<organism evidence="2 3">
    <name type="scientific">Asaia spathodeae</name>
    <dbReference type="NCBI Taxonomy" id="657016"/>
    <lineage>
        <taxon>Bacteria</taxon>
        <taxon>Pseudomonadati</taxon>
        <taxon>Pseudomonadota</taxon>
        <taxon>Alphaproteobacteria</taxon>
        <taxon>Acetobacterales</taxon>
        <taxon>Acetobacteraceae</taxon>
        <taxon>Asaia</taxon>
    </lineage>
</organism>
<protein>
    <submittedName>
        <fullName evidence="2">Uncharacterized protein</fullName>
    </submittedName>
</protein>
<sequence length="97" mass="10522">MHKAVIASFICLGLSACTHPNVADPGTLRGPEAPYVSNRYSDPYAAYGSTPVIWKPAIATRSATIIKPNDPVDQAERPDYEHAPWSIEHRASQAGTF</sequence>
<gene>
    <name evidence="2" type="ORF">HW542_15210</name>
</gene>
<name>A0ABX2P9E2_9PROT</name>
<dbReference type="EMBL" id="JABXXV010000010">
    <property type="protein sequence ID" value="NVN48147.1"/>
    <property type="molecule type" value="Genomic_DNA"/>
</dbReference>